<evidence type="ECO:0000313" key="3">
    <source>
        <dbReference type="Proteomes" id="UP000245802"/>
    </source>
</evidence>
<dbReference type="KEGG" id="gog:C1280_18245"/>
<feature type="transmembrane region" description="Helical" evidence="1">
    <location>
        <begin position="40"/>
        <end position="61"/>
    </location>
</feature>
<evidence type="ECO:0000256" key="1">
    <source>
        <dbReference type="SAM" id="Phobius"/>
    </source>
</evidence>
<keyword evidence="3" id="KW-1185">Reference proteome</keyword>
<name>A0A2Z3GWC4_9BACT</name>
<evidence type="ECO:0000313" key="2">
    <source>
        <dbReference type="EMBL" id="AWM38739.1"/>
    </source>
</evidence>
<accession>A0A2Z3GWC4</accession>
<dbReference type="Proteomes" id="UP000245802">
    <property type="component" value="Chromosome"/>
</dbReference>
<keyword evidence="1" id="KW-0472">Membrane</keyword>
<proteinExistence type="predicted"/>
<keyword evidence="1" id="KW-0812">Transmembrane</keyword>
<dbReference type="EMBL" id="CP025958">
    <property type="protein sequence ID" value="AWM38739.1"/>
    <property type="molecule type" value="Genomic_DNA"/>
</dbReference>
<gene>
    <name evidence="2" type="ORF">C1280_18245</name>
</gene>
<protein>
    <recommendedName>
        <fullName evidence="4">DUF3185 domain-containing protein</fullName>
    </recommendedName>
</protein>
<evidence type="ECO:0008006" key="4">
    <source>
        <dbReference type="Google" id="ProtNLM"/>
    </source>
</evidence>
<dbReference type="RefSeq" id="WP_109571083.1">
    <property type="nucleotide sequence ID" value="NZ_CP025958.1"/>
</dbReference>
<reference evidence="2 3" key="1">
    <citation type="submission" date="2018-01" db="EMBL/GenBank/DDBJ databases">
        <title>G. obscuriglobus.</title>
        <authorList>
            <person name="Franke J."/>
            <person name="Blomberg W."/>
            <person name="Selmecki A."/>
        </authorList>
    </citation>
    <scope>NUCLEOTIDE SEQUENCE [LARGE SCALE GENOMIC DNA]</scope>
    <source>
        <strain evidence="2 3">DSM 5831</strain>
    </source>
</reference>
<organism evidence="2 3">
    <name type="scientific">Gemmata obscuriglobus</name>
    <dbReference type="NCBI Taxonomy" id="114"/>
    <lineage>
        <taxon>Bacteria</taxon>
        <taxon>Pseudomonadati</taxon>
        <taxon>Planctomycetota</taxon>
        <taxon>Planctomycetia</taxon>
        <taxon>Gemmatales</taxon>
        <taxon>Gemmataceae</taxon>
        <taxon>Gemmata</taxon>
    </lineage>
</organism>
<sequence length="69" mass="7209">MRIVGIILVILGALGLGWQGLASGATERPDTAETTREVQQTIWVPPTVSGIAVVSGLLLLASAGRREEL</sequence>
<keyword evidence="1" id="KW-1133">Transmembrane helix</keyword>
<dbReference type="AlphaFoldDB" id="A0A2Z3GWC4"/>